<keyword evidence="2" id="KW-0328">Glycosyltransferase</keyword>
<protein>
    <recommendedName>
        <fullName evidence="6">O-fucosyltransferase family protein</fullName>
    </recommendedName>
</protein>
<evidence type="ECO:0000313" key="8">
    <source>
        <dbReference type="Proteomes" id="UP000836841"/>
    </source>
</evidence>
<evidence type="ECO:0000256" key="1">
    <source>
        <dbReference type="ARBA" id="ARBA00007737"/>
    </source>
</evidence>
<keyword evidence="3" id="KW-0808">Transferase</keyword>
<evidence type="ECO:0000256" key="2">
    <source>
        <dbReference type="ARBA" id="ARBA00022676"/>
    </source>
</evidence>
<dbReference type="AlphaFoldDB" id="A0AAU9RXY8"/>
<dbReference type="Proteomes" id="UP000836841">
    <property type="component" value="Unassembled WGS sequence"/>
</dbReference>
<comment type="similarity">
    <text evidence="1">Belongs to the glycosyltransferase GT106 family.</text>
</comment>
<evidence type="ECO:0000256" key="4">
    <source>
        <dbReference type="ARBA" id="ARBA00023253"/>
    </source>
</evidence>
<evidence type="ECO:0000256" key="5">
    <source>
        <dbReference type="ARBA" id="ARBA00023277"/>
    </source>
</evidence>
<name>A0AAU9RXY8_THLAR</name>
<sequence length="234" mass="26506">MKFSDPGKRGRIATGLGVLEAVTWSRKDYYHFLDGVVKVAENQPADILARNLAVVRIPNQVTEKHIAENVEPLFRSKGNVRLASYFPSVNMRKTDRTTNIDSVSCLAMFGTLELQAEVHEVVDSVIERLRTLSRKSGGQFVAVDMRVEVLEKEDCQGSGDSETKSCYSPEEVALFLRKIGFDKDTTIYVTQSRWDSSLDTLKDFFPKTYTKKGKKVLDFCLLQSRNHLEMELSK</sequence>
<evidence type="ECO:0000256" key="6">
    <source>
        <dbReference type="ARBA" id="ARBA00030350"/>
    </source>
</evidence>
<dbReference type="PANTHER" id="PTHR31288">
    <property type="entry name" value="O-FUCOSYLTRANSFERASE FAMILY PROTEIN"/>
    <property type="match status" value="1"/>
</dbReference>
<keyword evidence="5" id="KW-0119">Carbohydrate metabolism</keyword>
<reference evidence="7 8" key="1">
    <citation type="submission" date="2022-03" db="EMBL/GenBank/DDBJ databases">
        <authorList>
            <person name="Nunn A."/>
            <person name="Chopra R."/>
            <person name="Nunn A."/>
            <person name="Contreras Garrido A."/>
        </authorList>
    </citation>
    <scope>NUCLEOTIDE SEQUENCE [LARGE SCALE GENOMIC DNA]</scope>
</reference>
<dbReference type="InterPro" id="IPR024709">
    <property type="entry name" value="FucosylTrfase_pln"/>
</dbReference>
<proteinExistence type="inferred from homology"/>
<dbReference type="EMBL" id="CAJVSB020000410">
    <property type="protein sequence ID" value="CAH2050583.1"/>
    <property type="molecule type" value="Genomic_DNA"/>
</dbReference>
<organism evidence="7 8">
    <name type="scientific">Thlaspi arvense</name>
    <name type="common">Field penny-cress</name>
    <dbReference type="NCBI Taxonomy" id="13288"/>
    <lineage>
        <taxon>Eukaryota</taxon>
        <taxon>Viridiplantae</taxon>
        <taxon>Streptophyta</taxon>
        <taxon>Embryophyta</taxon>
        <taxon>Tracheophyta</taxon>
        <taxon>Spermatophyta</taxon>
        <taxon>Magnoliopsida</taxon>
        <taxon>eudicotyledons</taxon>
        <taxon>Gunneridae</taxon>
        <taxon>Pentapetalae</taxon>
        <taxon>rosids</taxon>
        <taxon>malvids</taxon>
        <taxon>Brassicales</taxon>
        <taxon>Brassicaceae</taxon>
        <taxon>Thlaspideae</taxon>
        <taxon>Thlaspi</taxon>
    </lineage>
</organism>
<keyword evidence="4" id="KW-0294">Fucose metabolism</keyword>
<dbReference type="Pfam" id="PF10250">
    <property type="entry name" value="O-FucT"/>
    <property type="match status" value="1"/>
</dbReference>
<dbReference type="GO" id="GO:0006004">
    <property type="term" value="P:fucose metabolic process"/>
    <property type="evidence" value="ECO:0007669"/>
    <property type="project" value="UniProtKB-KW"/>
</dbReference>
<dbReference type="InterPro" id="IPR019378">
    <property type="entry name" value="GDP-Fuc_O-FucTrfase"/>
</dbReference>
<evidence type="ECO:0000256" key="3">
    <source>
        <dbReference type="ARBA" id="ARBA00022679"/>
    </source>
</evidence>
<keyword evidence="8" id="KW-1185">Reference proteome</keyword>
<evidence type="ECO:0000313" key="7">
    <source>
        <dbReference type="EMBL" id="CAH2050583.1"/>
    </source>
</evidence>
<dbReference type="GO" id="GO:0016757">
    <property type="term" value="F:glycosyltransferase activity"/>
    <property type="evidence" value="ECO:0007669"/>
    <property type="project" value="UniProtKB-KW"/>
</dbReference>
<comment type="caution">
    <text evidence="7">The sequence shown here is derived from an EMBL/GenBank/DDBJ whole genome shotgun (WGS) entry which is preliminary data.</text>
</comment>
<dbReference type="PANTHER" id="PTHR31288:SF5">
    <property type="entry name" value="PROTEIN MANNAN SYNTHESIS-RELATED 1"/>
    <property type="match status" value="1"/>
</dbReference>
<gene>
    <name evidence="7" type="ORF">TAV2_LOCUS8583</name>
</gene>
<accession>A0AAU9RXY8</accession>